<feature type="transmembrane region" description="Helical" evidence="2">
    <location>
        <begin position="111"/>
        <end position="130"/>
    </location>
</feature>
<feature type="region of interest" description="Disordered" evidence="1">
    <location>
        <begin position="278"/>
        <end position="308"/>
    </location>
</feature>
<feature type="transmembrane region" description="Helical" evidence="2">
    <location>
        <begin position="76"/>
        <end position="99"/>
    </location>
</feature>
<name>A0ABT0K5C7_9ACTN</name>
<evidence type="ECO:0000256" key="1">
    <source>
        <dbReference type="SAM" id="MobiDB-lite"/>
    </source>
</evidence>
<feature type="compositionally biased region" description="Low complexity" evidence="1">
    <location>
        <begin position="281"/>
        <end position="308"/>
    </location>
</feature>
<feature type="transmembrane region" description="Helical" evidence="2">
    <location>
        <begin position="247"/>
        <end position="267"/>
    </location>
</feature>
<keyword evidence="4" id="KW-1185">Reference proteome</keyword>
<evidence type="ECO:0000313" key="4">
    <source>
        <dbReference type="Proteomes" id="UP001201873"/>
    </source>
</evidence>
<evidence type="ECO:0000313" key="3">
    <source>
        <dbReference type="EMBL" id="MCK9879014.1"/>
    </source>
</evidence>
<accession>A0ABT0K5C7</accession>
<dbReference type="InterPro" id="IPR012666">
    <property type="entry name" value="CbtA_put"/>
</dbReference>
<comment type="caution">
    <text evidence="3">The sequence shown here is derived from an EMBL/GenBank/DDBJ whole genome shotgun (WGS) entry which is preliminary data.</text>
</comment>
<proteinExistence type="predicted"/>
<dbReference type="EMBL" id="JALKFT010000059">
    <property type="protein sequence ID" value="MCK9879014.1"/>
    <property type="molecule type" value="Genomic_DNA"/>
</dbReference>
<feature type="transmembrane region" description="Helical" evidence="2">
    <location>
        <begin position="182"/>
        <end position="201"/>
    </location>
</feature>
<dbReference type="RefSeq" id="WP_248827066.1">
    <property type="nucleotide sequence ID" value="NZ_JALKFT010000059.1"/>
</dbReference>
<keyword evidence="2" id="KW-0812">Transmembrane</keyword>
<keyword evidence="2" id="KW-1133">Transmembrane helix</keyword>
<feature type="transmembrane region" description="Helical" evidence="2">
    <location>
        <begin position="150"/>
        <end position="170"/>
    </location>
</feature>
<evidence type="ECO:0000256" key="2">
    <source>
        <dbReference type="SAM" id="Phobius"/>
    </source>
</evidence>
<dbReference type="Proteomes" id="UP001201873">
    <property type="component" value="Unassembled WGS sequence"/>
</dbReference>
<organism evidence="3 4">
    <name type="scientific">Frankia umida</name>
    <dbReference type="NCBI Taxonomy" id="573489"/>
    <lineage>
        <taxon>Bacteria</taxon>
        <taxon>Bacillati</taxon>
        <taxon>Actinomycetota</taxon>
        <taxon>Actinomycetes</taxon>
        <taxon>Frankiales</taxon>
        <taxon>Frankiaceae</taxon>
        <taxon>Frankia</taxon>
    </lineage>
</organism>
<gene>
    <name evidence="3" type="ORF">MXD59_25200</name>
</gene>
<keyword evidence="2" id="KW-0472">Membrane</keyword>
<reference evidence="3 4" key="1">
    <citation type="submission" date="2022-04" db="EMBL/GenBank/DDBJ databases">
        <title>Genome diversity in the genus Frankia.</title>
        <authorList>
            <person name="Carlos-Shanley C."/>
            <person name="Hahn D."/>
        </authorList>
    </citation>
    <scope>NUCLEOTIDE SEQUENCE [LARGE SCALE GENOMIC DNA]</scope>
    <source>
        <strain evidence="3 4">Ag45/Mut15</strain>
    </source>
</reference>
<sequence>MELRYIYRGLGVGLVGGLLAFVFARIFAEPFIQDAIDYEGGRDAAQEALSHAAGLGHAGGGHEEAEVFSRSVQSNIGIGVGMAAFGLAMGGLFVVAYLLVSRRYPGVRPRVLAGLLAGAGFVSLYLVPFAKYPANPPAVGHEETIGDRSILYVTMVAVSVVSLVLAVIAGRWLAGRVGTWNASLLGAVVFFVLVGVAMGLLPPLGHLASNKAEYGTLATETPQPLRDARGAIVYPGFDADLLFRFRFYSVISQLLLWLTIGFGFGALAERLAGEPARVRTPRATTGAAATDRASAGAPSSTAAPSAAG</sequence>
<dbReference type="Pfam" id="PF09490">
    <property type="entry name" value="CbtA"/>
    <property type="match status" value="1"/>
</dbReference>
<protein>
    <submittedName>
        <fullName evidence="3">CbtA family protein</fullName>
    </submittedName>
</protein>